<protein>
    <submittedName>
        <fullName evidence="2">Uncharacterized protein</fullName>
    </submittedName>
</protein>
<feature type="compositionally biased region" description="Polar residues" evidence="1">
    <location>
        <begin position="1"/>
        <end position="20"/>
    </location>
</feature>
<dbReference type="GeneID" id="18813181"/>
<reference evidence="2" key="1">
    <citation type="submission" date="2011-04" db="EMBL/GenBank/DDBJ databases">
        <title>Evolution of plant cell wall degrading machinery underlies the functional diversity of forest fungi.</title>
        <authorList>
            <consortium name="US DOE Joint Genome Institute (JGI-PGF)"/>
            <person name="Eastwood D.C."/>
            <person name="Floudas D."/>
            <person name="Binder M."/>
            <person name="Majcherczyk A."/>
            <person name="Schneider P."/>
            <person name="Aerts A."/>
            <person name="Asiegbu F.O."/>
            <person name="Baker S.E."/>
            <person name="Barry K."/>
            <person name="Bendiksby M."/>
            <person name="Blumentritt M."/>
            <person name="Coutinho P.M."/>
            <person name="Cullen D."/>
            <person name="Cullen D."/>
            <person name="Gathman A."/>
            <person name="Goodell B."/>
            <person name="Henrissat B."/>
            <person name="Ihrmark K."/>
            <person name="Kauserud H."/>
            <person name="Kohler A."/>
            <person name="LaButti K."/>
            <person name="Lapidus A."/>
            <person name="Lavin J.L."/>
            <person name="Lee Y.-H."/>
            <person name="Lindquist E."/>
            <person name="Lilly W."/>
            <person name="Lucas S."/>
            <person name="Morin E."/>
            <person name="Murat C."/>
            <person name="Oguiza J.A."/>
            <person name="Park J."/>
            <person name="Pisabarro A.G."/>
            <person name="Riley R."/>
            <person name="Rosling A."/>
            <person name="Salamov A."/>
            <person name="Schmidt O."/>
            <person name="Schmutz J."/>
            <person name="Skrede I."/>
            <person name="Stenlid J."/>
            <person name="Wiebenga A."/>
            <person name="Xie X."/>
            <person name="Kues U."/>
            <person name="Hibbett D.S."/>
            <person name="Hoffmeister D."/>
            <person name="Hogberg N."/>
            <person name="Martin F."/>
            <person name="Grigoriev I.V."/>
            <person name="Watkinson S.C."/>
        </authorList>
    </citation>
    <scope>NUCLEOTIDE SEQUENCE</scope>
    <source>
        <strain evidence="2">S7.9</strain>
    </source>
</reference>
<sequence length="356" mass="39368">MSSIHDLQNSIPMADTNLNQSSRSSMTSSSDTDDSDAFSISSSGLTTPADEDPQSDYFPEDIDEKSKTSKPKYPSLGNLKACTSDFQSSSPRPLSATLQKAKRVAQNMMAFKRKASMRKRYATDHESERFYTLPNQYLTETIDVSETDQQESFDTVTESSIQDAIGPEDAEEHHSLNPRRVPLSLKTTILAALGTGNKSLPSSFIILACKLICFIPWCISVGGAIVLFPNHMELVAFTPGYLSSPKGLRRFAHWADCAYHHIMIFLSVVVVLTWYNPQLGVSLGGAVSARALYVWNNFSIDKTIPLGEDDQQSLYLIMTDSAFNDDRVIIGRSPNNCDTMILSSLDSNIDNIDTFN</sequence>
<evidence type="ECO:0000256" key="1">
    <source>
        <dbReference type="SAM" id="MobiDB-lite"/>
    </source>
</evidence>
<name>F8NL43_SERL9</name>
<dbReference type="EMBL" id="GL945430">
    <property type="protein sequence ID" value="EGO28859.1"/>
    <property type="molecule type" value="Genomic_DNA"/>
</dbReference>
<dbReference type="KEGG" id="sla:SERLADRAFT_413575"/>
<proteinExistence type="predicted"/>
<feature type="compositionally biased region" description="Low complexity" evidence="1">
    <location>
        <begin position="21"/>
        <end position="30"/>
    </location>
</feature>
<dbReference type="OrthoDB" id="2752889at2759"/>
<dbReference type="RefSeq" id="XP_007315058.1">
    <property type="nucleotide sequence ID" value="XM_007314996.1"/>
</dbReference>
<feature type="compositionally biased region" description="Acidic residues" evidence="1">
    <location>
        <begin position="49"/>
        <end position="63"/>
    </location>
</feature>
<dbReference type="Proteomes" id="UP000008064">
    <property type="component" value="Unassembled WGS sequence"/>
</dbReference>
<evidence type="ECO:0000313" key="2">
    <source>
        <dbReference type="EMBL" id="EGO28859.1"/>
    </source>
</evidence>
<accession>F8NL43</accession>
<feature type="region of interest" description="Disordered" evidence="1">
    <location>
        <begin position="1"/>
        <end position="77"/>
    </location>
</feature>
<gene>
    <name evidence="2" type="ORF">SERLADRAFT_413575</name>
</gene>
<dbReference type="AlphaFoldDB" id="F8NL43"/>
<dbReference type="HOGENOM" id="CLU_066703_0_0_1"/>
<organism>
    <name type="scientific">Serpula lacrymans var. lacrymans (strain S7.9)</name>
    <name type="common">Dry rot fungus</name>
    <dbReference type="NCBI Taxonomy" id="578457"/>
    <lineage>
        <taxon>Eukaryota</taxon>
        <taxon>Fungi</taxon>
        <taxon>Dikarya</taxon>
        <taxon>Basidiomycota</taxon>
        <taxon>Agaricomycotina</taxon>
        <taxon>Agaricomycetes</taxon>
        <taxon>Agaricomycetidae</taxon>
        <taxon>Boletales</taxon>
        <taxon>Coniophorineae</taxon>
        <taxon>Serpulaceae</taxon>
        <taxon>Serpula</taxon>
    </lineage>
</organism>